<dbReference type="InterPro" id="IPR029499">
    <property type="entry name" value="PduO-typ"/>
</dbReference>
<evidence type="ECO:0000256" key="2">
    <source>
        <dbReference type="ARBA" id="ARBA00011233"/>
    </source>
</evidence>
<dbReference type="PANTHER" id="PTHR12213">
    <property type="entry name" value="CORRINOID ADENOSYLTRANSFERASE"/>
    <property type="match status" value="1"/>
</dbReference>
<dbReference type="Pfam" id="PF01923">
    <property type="entry name" value="Cob_adeno_trans"/>
    <property type="match status" value="1"/>
</dbReference>
<protein>
    <recommendedName>
        <fullName evidence="8">Corrinoid adenosyltransferase MMAB</fullName>
    </recommendedName>
    <alternativeName>
        <fullName evidence="9">ATP:co(I)rrinoid adenosyltransferase MMAB</fullName>
    </alternativeName>
</protein>
<dbReference type="Gene3D" id="1.20.1200.10">
    <property type="entry name" value="Cobalamin adenosyltransferase-like"/>
    <property type="match status" value="1"/>
</dbReference>
<name>A4SAW9_OSTLU</name>
<evidence type="ECO:0000259" key="11">
    <source>
        <dbReference type="Pfam" id="PF01923"/>
    </source>
</evidence>
<dbReference type="FunFam" id="1.20.1200.10:FF:000001">
    <property type="entry name" value="Cob(I)yrinic acid a,c-diamide adenosyltransferase"/>
    <property type="match status" value="1"/>
</dbReference>
<dbReference type="GO" id="GO:0009235">
    <property type="term" value="P:cobalamin metabolic process"/>
    <property type="evidence" value="ECO:0007669"/>
    <property type="project" value="UniProtKB-ARBA"/>
</dbReference>
<evidence type="ECO:0000256" key="4">
    <source>
        <dbReference type="ARBA" id="ARBA00022741"/>
    </source>
</evidence>
<dbReference type="InterPro" id="IPR016030">
    <property type="entry name" value="CblAdoTrfase-like"/>
</dbReference>
<accession>A4SAW9</accession>
<dbReference type="NCBIfam" id="TIGR00636">
    <property type="entry name" value="PduO_Nterm"/>
    <property type="match status" value="1"/>
</dbReference>
<dbReference type="eggNOG" id="ENOG502QS64">
    <property type="taxonomic scope" value="Eukaryota"/>
</dbReference>
<keyword evidence="3 10" id="KW-0808">Transferase</keyword>
<dbReference type="Proteomes" id="UP000001568">
    <property type="component" value="Chromosome 20"/>
</dbReference>
<feature type="domain" description="Cobalamin adenosyltransferase-like" evidence="11">
    <location>
        <begin position="12"/>
        <end position="181"/>
    </location>
</feature>
<proteinExistence type="inferred from homology"/>
<organism evidence="12 13">
    <name type="scientific">Ostreococcus lucimarinus (strain CCE9901)</name>
    <dbReference type="NCBI Taxonomy" id="436017"/>
    <lineage>
        <taxon>Eukaryota</taxon>
        <taxon>Viridiplantae</taxon>
        <taxon>Chlorophyta</taxon>
        <taxon>Mamiellophyceae</taxon>
        <taxon>Mamiellales</taxon>
        <taxon>Bathycoccaceae</taxon>
        <taxon>Ostreococcus</taxon>
    </lineage>
</organism>
<evidence type="ECO:0000256" key="10">
    <source>
        <dbReference type="RuleBase" id="RU366026"/>
    </source>
</evidence>
<keyword evidence="5 10" id="KW-0067">ATP-binding</keyword>
<dbReference type="Gramene" id="ABP00828">
    <property type="protein sequence ID" value="ABP00828"/>
    <property type="gene ID" value="OSTLU_43645"/>
</dbReference>
<dbReference type="InterPro" id="IPR036451">
    <property type="entry name" value="CblAdoTrfase-like_sf"/>
</dbReference>
<comment type="subunit">
    <text evidence="2">Homotrimer.</text>
</comment>
<keyword evidence="13" id="KW-1185">Reference proteome</keyword>
<dbReference type="GO" id="GO:0008817">
    <property type="term" value="F:corrinoid adenosyltransferase activity"/>
    <property type="evidence" value="ECO:0007669"/>
    <property type="project" value="TreeGrafter"/>
</dbReference>
<dbReference type="EMBL" id="CP000600">
    <property type="protein sequence ID" value="ABP00828.1"/>
    <property type="molecule type" value="Genomic_DNA"/>
</dbReference>
<evidence type="ECO:0000256" key="3">
    <source>
        <dbReference type="ARBA" id="ARBA00022679"/>
    </source>
</evidence>
<evidence type="ECO:0000256" key="7">
    <source>
        <dbReference type="ARBA" id="ARBA00056747"/>
    </source>
</evidence>
<dbReference type="OrthoDB" id="549173at2759"/>
<comment type="function">
    <text evidence="7">Converts cob(I)alamin to adenosylcobalamin (adenosylcob(III)alamin), a coenzyme for methylmalonyl-CoA mutase, therefore participates in the final step of the vitamin B12 conversion. Generates adenosylcobalamin (AdoCbl) and directly delivers the cofactor to MUT in a transfer that is stimulated by ATP-binding to MMAB and gated by MMAA.</text>
</comment>
<evidence type="ECO:0000256" key="1">
    <source>
        <dbReference type="ARBA" id="ARBA00007487"/>
    </source>
</evidence>
<dbReference type="OMA" id="HQACTVV"/>
<evidence type="ECO:0000256" key="9">
    <source>
        <dbReference type="ARBA" id="ARBA00075216"/>
    </source>
</evidence>
<evidence type="ECO:0000313" key="12">
    <source>
        <dbReference type="EMBL" id="ABP00828.1"/>
    </source>
</evidence>
<dbReference type="AlphaFoldDB" id="A4SAW9"/>
<dbReference type="RefSeq" id="XP_001422511.1">
    <property type="nucleotide sequence ID" value="XM_001422474.1"/>
</dbReference>
<comment type="similarity">
    <text evidence="1 10">Belongs to the Cob(I)alamin adenosyltransferase family.</text>
</comment>
<gene>
    <name evidence="12" type="ORF">OSTLU_43645</name>
</gene>
<evidence type="ECO:0000313" key="13">
    <source>
        <dbReference type="Proteomes" id="UP000001568"/>
    </source>
</evidence>
<evidence type="ECO:0000256" key="6">
    <source>
        <dbReference type="ARBA" id="ARBA00051988"/>
    </source>
</evidence>
<evidence type="ECO:0000256" key="5">
    <source>
        <dbReference type="ARBA" id="ARBA00022840"/>
    </source>
</evidence>
<dbReference type="GO" id="GO:0005524">
    <property type="term" value="F:ATP binding"/>
    <property type="evidence" value="ECO:0007669"/>
    <property type="project" value="UniProtKB-UniRule"/>
</dbReference>
<dbReference type="KEGG" id="olu:OSTLU_43645"/>
<reference evidence="12 13" key="1">
    <citation type="journal article" date="2007" name="Proc. Natl. Acad. Sci. U.S.A.">
        <title>The tiny eukaryote Ostreococcus provides genomic insights into the paradox of plankton speciation.</title>
        <authorList>
            <person name="Palenik B."/>
            <person name="Grimwood J."/>
            <person name="Aerts A."/>
            <person name="Rouze P."/>
            <person name="Salamov A."/>
            <person name="Putnam N."/>
            <person name="Dupont C."/>
            <person name="Jorgensen R."/>
            <person name="Derelle E."/>
            <person name="Rombauts S."/>
            <person name="Zhou K."/>
            <person name="Otillar R."/>
            <person name="Merchant S.S."/>
            <person name="Podell S."/>
            <person name="Gaasterland T."/>
            <person name="Napoli C."/>
            <person name="Gendler K."/>
            <person name="Manuell A."/>
            <person name="Tai V."/>
            <person name="Vallon O."/>
            <person name="Piganeau G."/>
            <person name="Jancek S."/>
            <person name="Heijde M."/>
            <person name="Jabbari K."/>
            <person name="Bowler C."/>
            <person name="Lohr M."/>
            <person name="Robbens S."/>
            <person name="Werner G."/>
            <person name="Dubchak I."/>
            <person name="Pazour G.J."/>
            <person name="Ren Q."/>
            <person name="Paulsen I."/>
            <person name="Delwiche C."/>
            <person name="Schmutz J."/>
            <person name="Rokhsar D."/>
            <person name="Van de Peer Y."/>
            <person name="Moreau H."/>
            <person name="Grigoriev I.V."/>
        </authorList>
    </citation>
    <scope>NUCLEOTIDE SEQUENCE [LARGE SCALE GENOMIC DNA]</scope>
    <source>
        <strain evidence="12 13">CCE9901</strain>
    </source>
</reference>
<dbReference type="GeneID" id="5006735"/>
<keyword evidence="4 10" id="KW-0547">Nucleotide-binding</keyword>
<sequence length="198" mass="21551">MSADASTRRFKIYTKTGDAGTSSLYNCERRDKDDAAFDALGDVDECNVACGIAREFCVDENNGLEAQLAEIQSRLLDVGSAVATPLYASSDAMKARAAFSETHVETLEGWIDGMDAELPALSSFLLVSGGKASVFLHQARVVCRRAERRCVPLVRSGAVPDVVRVYLNRLSDYMFTAARFAAMKAGREEEAYKKSTAN</sequence>
<evidence type="ECO:0000256" key="8">
    <source>
        <dbReference type="ARBA" id="ARBA00071654"/>
    </source>
</evidence>
<dbReference type="HOGENOM" id="CLU_083486_1_0_1"/>
<dbReference type="STRING" id="436017.A4SAW9"/>
<dbReference type="PANTHER" id="PTHR12213:SF0">
    <property type="entry name" value="CORRINOID ADENOSYLTRANSFERASE MMAB"/>
    <property type="match status" value="1"/>
</dbReference>
<dbReference type="SUPFAM" id="SSF89028">
    <property type="entry name" value="Cobalamin adenosyltransferase-like"/>
    <property type="match status" value="1"/>
</dbReference>
<comment type="catalytic activity">
    <reaction evidence="6">
        <text>cob(I)alamin-[corrinoid adenosyltransferase] + ATP = apo-[corrinoid adenosyltransferase] + adenosylcob(III)alamin + triphosphate</text>
        <dbReference type="Rhea" id="RHEA:56796"/>
        <dbReference type="Rhea" id="RHEA-COMP:14743"/>
        <dbReference type="Rhea" id="RHEA-COMP:14744"/>
        <dbReference type="ChEBI" id="CHEBI:18036"/>
        <dbReference type="ChEBI" id="CHEBI:18408"/>
        <dbReference type="ChEBI" id="CHEBI:30616"/>
        <dbReference type="ChEBI" id="CHEBI:60488"/>
        <dbReference type="ChEBI" id="CHEBI:83228"/>
    </reaction>
    <physiologicalReaction direction="left-to-right" evidence="6">
        <dbReference type="Rhea" id="RHEA:56797"/>
    </physiologicalReaction>
</comment>